<feature type="domain" description="HTH iclR-type" evidence="4">
    <location>
        <begin position="18"/>
        <end position="80"/>
    </location>
</feature>
<keyword evidence="2" id="KW-0238">DNA-binding</keyword>
<dbReference type="PROSITE" id="PS51078">
    <property type="entry name" value="ICLR_ED"/>
    <property type="match status" value="1"/>
</dbReference>
<dbReference type="InterPro" id="IPR036388">
    <property type="entry name" value="WH-like_DNA-bd_sf"/>
</dbReference>
<dbReference type="GO" id="GO:0045892">
    <property type="term" value="P:negative regulation of DNA-templated transcription"/>
    <property type="evidence" value="ECO:0007669"/>
    <property type="project" value="TreeGrafter"/>
</dbReference>
<evidence type="ECO:0000259" key="4">
    <source>
        <dbReference type="PROSITE" id="PS51077"/>
    </source>
</evidence>
<dbReference type="PANTHER" id="PTHR30136">
    <property type="entry name" value="HELIX-TURN-HELIX TRANSCRIPTIONAL REGULATOR, ICLR FAMILY"/>
    <property type="match status" value="1"/>
</dbReference>
<dbReference type="InterPro" id="IPR050707">
    <property type="entry name" value="HTH_MetabolicPath_Reg"/>
</dbReference>
<dbReference type="InterPro" id="IPR029016">
    <property type="entry name" value="GAF-like_dom_sf"/>
</dbReference>
<evidence type="ECO:0000256" key="1">
    <source>
        <dbReference type="ARBA" id="ARBA00023015"/>
    </source>
</evidence>
<sequence>MDTALPLPERDPGGQRDVGAVIHAIRILQHLAGATGPLGVAAVARGTGISPSTCFNILRTLTRARFVAFRDSDKTYTLGLAVAELAAGLIGVSHAELIRPELERLALNYDMLIVLWRVTEDGHIVLIDRAHTHTAVRVEMRLGLRLPMLVGAVGRCVAAALDLPADELRRRFATLRWQSPPSFEAYLADVATARRQGWSIDQNNLYRGLITVAAMVRDRNGQPRFGISGITISGQHPPETFARLGEELREVAAFTGKALFPLGGIPDQE</sequence>
<dbReference type="InterPro" id="IPR036390">
    <property type="entry name" value="WH_DNA-bd_sf"/>
</dbReference>
<dbReference type="InterPro" id="IPR005471">
    <property type="entry name" value="Tscrpt_reg_IclR_N"/>
</dbReference>
<dbReference type="Proteomes" id="UP000223527">
    <property type="component" value="Unassembled WGS sequence"/>
</dbReference>
<dbReference type="RefSeq" id="WP_099097158.1">
    <property type="nucleotide sequence ID" value="NZ_PDNU01000054.1"/>
</dbReference>
<name>A0A2C7A8A8_9PROT</name>
<keyword evidence="3" id="KW-0804">Transcription</keyword>
<feature type="domain" description="IclR-ED" evidence="5">
    <location>
        <begin position="81"/>
        <end position="261"/>
    </location>
</feature>
<organism evidence="6 7">
    <name type="scientific">Teichococcus rhizosphaerae</name>
    <dbReference type="NCBI Taxonomy" id="1335062"/>
    <lineage>
        <taxon>Bacteria</taxon>
        <taxon>Pseudomonadati</taxon>
        <taxon>Pseudomonadota</taxon>
        <taxon>Alphaproteobacteria</taxon>
        <taxon>Acetobacterales</taxon>
        <taxon>Roseomonadaceae</taxon>
        <taxon>Roseomonas</taxon>
    </lineage>
</organism>
<gene>
    <name evidence="6" type="ORF">CR162_19340</name>
</gene>
<dbReference type="PANTHER" id="PTHR30136:SF24">
    <property type="entry name" value="HTH-TYPE TRANSCRIPTIONAL REPRESSOR ALLR"/>
    <property type="match status" value="1"/>
</dbReference>
<evidence type="ECO:0000256" key="2">
    <source>
        <dbReference type="ARBA" id="ARBA00023125"/>
    </source>
</evidence>
<dbReference type="SUPFAM" id="SSF46785">
    <property type="entry name" value="Winged helix' DNA-binding domain"/>
    <property type="match status" value="1"/>
</dbReference>
<dbReference type="Gene3D" id="3.30.450.40">
    <property type="match status" value="1"/>
</dbReference>
<dbReference type="Pfam" id="PF01614">
    <property type="entry name" value="IclR_C"/>
    <property type="match status" value="1"/>
</dbReference>
<dbReference type="SMART" id="SM00346">
    <property type="entry name" value="HTH_ICLR"/>
    <property type="match status" value="1"/>
</dbReference>
<keyword evidence="7" id="KW-1185">Reference proteome</keyword>
<dbReference type="PROSITE" id="PS51077">
    <property type="entry name" value="HTH_ICLR"/>
    <property type="match status" value="1"/>
</dbReference>
<accession>A0A2C7A8A8</accession>
<evidence type="ECO:0000313" key="6">
    <source>
        <dbReference type="EMBL" id="PHK93274.1"/>
    </source>
</evidence>
<keyword evidence="1" id="KW-0805">Transcription regulation</keyword>
<dbReference type="InterPro" id="IPR014757">
    <property type="entry name" value="Tscrpt_reg_IclR_C"/>
</dbReference>
<comment type="caution">
    <text evidence="6">The sequence shown here is derived from an EMBL/GenBank/DDBJ whole genome shotgun (WGS) entry which is preliminary data.</text>
</comment>
<evidence type="ECO:0000256" key="3">
    <source>
        <dbReference type="ARBA" id="ARBA00023163"/>
    </source>
</evidence>
<evidence type="ECO:0000259" key="5">
    <source>
        <dbReference type="PROSITE" id="PS51078"/>
    </source>
</evidence>
<dbReference type="OrthoDB" id="6057486at2"/>
<evidence type="ECO:0000313" key="7">
    <source>
        <dbReference type="Proteomes" id="UP000223527"/>
    </source>
</evidence>
<reference evidence="6 7" key="1">
    <citation type="submission" date="2017-10" db="EMBL/GenBank/DDBJ databases">
        <authorList>
            <person name="Banno H."/>
            <person name="Chua N.-H."/>
        </authorList>
    </citation>
    <scope>NUCLEOTIDE SEQUENCE [LARGE SCALE GENOMIC DNA]</scope>
    <source>
        <strain evidence="6 7">YW11</strain>
    </source>
</reference>
<dbReference type="AlphaFoldDB" id="A0A2C7A8A8"/>
<dbReference type="GO" id="GO:0003677">
    <property type="term" value="F:DNA binding"/>
    <property type="evidence" value="ECO:0007669"/>
    <property type="project" value="UniProtKB-KW"/>
</dbReference>
<proteinExistence type="predicted"/>
<dbReference type="EMBL" id="PDNU01000054">
    <property type="protein sequence ID" value="PHK93274.1"/>
    <property type="molecule type" value="Genomic_DNA"/>
</dbReference>
<protein>
    <submittedName>
        <fullName evidence="6">IclR family transcriptional regulator</fullName>
    </submittedName>
</protein>
<dbReference type="Gene3D" id="1.10.10.10">
    <property type="entry name" value="Winged helix-like DNA-binding domain superfamily/Winged helix DNA-binding domain"/>
    <property type="match status" value="1"/>
</dbReference>
<dbReference type="Pfam" id="PF09339">
    <property type="entry name" value="HTH_IclR"/>
    <property type="match status" value="1"/>
</dbReference>
<dbReference type="GO" id="GO:0003700">
    <property type="term" value="F:DNA-binding transcription factor activity"/>
    <property type="evidence" value="ECO:0007669"/>
    <property type="project" value="TreeGrafter"/>
</dbReference>
<dbReference type="SUPFAM" id="SSF55781">
    <property type="entry name" value="GAF domain-like"/>
    <property type="match status" value="1"/>
</dbReference>